<comment type="caution">
    <text evidence="2">The sequence shown here is derived from an EMBL/GenBank/DDBJ whole genome shotgun (WGS) entry which is preliminary data.</text>
</comment>
<evidence type="ECO:0000256" key="1">
    <source>
        <dbReference type="SAM" id="MobiDB-lite"/>
    </source>
</evidence>
<dbReference type="Pfam" id="PF02620">
    <property type="entry name" value="YceD"/>
    <property type="match status" value="1"/>
</dbReference>
<organism evidence="2 3">
    <name type="scientific">Rhizobium viscosum</name>
    <name type="common">Arthrobacter viscosus</name>
    <dbReference type="NCBI Taxonomy" id="1673"/>
    <lineage>
        <taxon>Bacteria</taxon>
        <taxon>Pseudomonadati</taxon>
        <taxon>Pseudomonadota</taxon>
        <taxon>Alphaproteobacteria</taxon>
        <taxon>Hyphomicrobiales</taxon>
        <taxon>Rhizobiaceae</taxon>
        <taxon>Rhizobium/Agrobacterium group</taxon>
        <taxon>Rhizobium</taxon>
    </lineage>
</organism>
<dbReference type="InterPro" id="IPR003772">
    <property type="entry name" value="YceD"/>
</dbReference>
<proteinExistence type="predicted"/>
<dbReference type="RefSeq" id="WP_192727526.1">
    <property type="nucleotide sequence ID" value="NZ_BAAAVL010000003.1"/>
</dbReference>
<keyword evidence="3" id="KW-1185">Reference proteome</keyword>
<feature type="region of interest" description="Disordered" evidence="1">
    <location>
        <begin position="162"/>
        <end position="184"/>
    </location>
</feature>
<sequence length="184" mass="20467">MKKDLSEIPFSYPVKVGHISANPVEVRMSADKDELKALAESWNVVSVDNLHADLQINRWKRDGIRVKGRVQAKIVQSCIITLEPVESEIDESFEQIFVPENSKLARHPANDTGEMVLDPDGPDLPEVFAGDTIDAGEVVAEFAALAIDPYPRKEGVEFEAHIEDTGENDRKPSAFAALKDWKKD</sequence>
<protein>
    <submittedName>
        <fullName evidence="2">Uncharacterized metal-binding protein YceD (DUF177 family)</fullName>
    </submittedName>
</protein>
<dbReference type="Proteomes" id="UP000620262">
    <property type="component" value="Unassembled WGS sequence"/>
</dbReference>
<evidence type="ECO:0000313" key="2">
    <source>
        <dbReference type="EMBL" id="MBE1503330.1"/>
    </source>
</evidence>
<dbReference type="EMBL" id="JADBEC010000001">
    <property type="protein sequence ID" value="MBE1503330.1"/>
    <property type="molecule type" value="Genomic_DNA"/>
</dbReference>
<evidence type="ECO:0000313" key="3">
    <source>
        <dbReference type="Proteomes" id="UP000620262"/>
    </source>
</evidence>
<gene>
    <name evidence="2" type="ORF">H4W29_000511</name>
</gene>
<name>A0ABR9IJH8_RHIVS</name>
<accession>A0ABR9IJH8</accession>
<feature type="compositionally biased region" description="Basic and acidic residues" evidence="1">
    <location>
        <begin position="162"/>
        <end position="172"/>
    </location>
</feature>
<reference evidence="2 3" key="1">
    <citation type="submission" date="2020-10" db="EMBL/GenBank/DDBJ databases">
        <title>Sequencing the genomes of 1000 actinobacteria strains.</title>
        <authorList>
            <person name="Klenk H.-P."/>
        </authorList>
    </citation>
    <scope>NUCLEOTIDE SEQUENCE [LARGE SCALE GENOMIC DNA]</scope>
    <source>
        <strain evidence="2 3">DSM 7307</strain>
    </source>
</reference>